<evidence type="ECO:0000256" key="1">
    <source>
        <dbReference type="SAM" id="MobiDB-lite"/>
    </source>
</evidence>
<feature type="compositionally biased region" description="Basic and acidic residues" evidence="1">
    <location>
        <begin position="318"/>
        <end position="332"/>
    </location>
</feature>
<evidence type="ECO:0000313" key="2">
    <source>
        <dbReference type="EMBL" id="KAJ7365723.1"/>
    </source>
</evidence>
<name>A0A9W9YVP9_9CNID</name>
<feature type="region of interest" description="Disordered" evidence="1">
    <location>
        <begin position="366"/>
        <end position="442"/>
    </location>
</feature>
<gene>
    <name evidence="2" type="ORF">OS493_002439</name>
</gene>
<feature type="compositionally biased region" description="Basic and acidic residues" evidence="1">
    <location>
        <begin position="423"/>
        <end position="442"/>
    </location>
</feature>
<feature type="compositionally biased region" description="Basic and acidic residues" evidence="1">
    <location>
        <begin position="382"/>
        <end position="401"/>
    </location>
</feature>
<feature type="region of interest" description="Disordered" evidence="1">
    <location>
        <begin position="696"/>
        <end position="715"/>
    </location>
</feature>
<protein>
    <submittedName>
        <fullName evidence="2">Uncharacterized protein</fullName>
    </submittedName>
</protein>
<proteinExistence type="predicted"/>
<feature type="region of interest" description="Disordered" evidence="1">
    <location>
        <begin position="311"/>
        <end position="332"/>
    </location>
</feature>
<dbReference type="AlphaFoldDB" id="A0A9W9YVP9"/>
<evidence type="ECO:0000313" key="3">
    <source>
        <dbReference type="Proteomes" id="UP001163046"/>
    </source>
</evidence>
<sequence>MARETSTKRCTSSTSNPTGNRGEITVQQEILMKADSHYSISFKTQPLTIGSFSVSGGYKGRPGQLCGKRLQRTKESENSSAEEYKTLHNNGGSADHKKLSLFHFDKSDVLDVHFSWEIKYYGTALTIGFDFDNDNKNSHGPYQDCSLQNARETRNLQNACSANGKNFDSWVRDYATSGDIYNKFQPCSGVLNQQRTKTVIKFCYCYNFCGAGQYRHGCEVEGLDGRLDRGCKIDCTPEDKLERVSTLKNELDEGTVTKVISITEGTTSIQTSQTGGSSSTSISAKIGITLKKVFSAELGVSHTTEYNWAQSSSSSFSREVRNEARIPVEPKKEVKQRTGLTAMGMSTFVLLIAVISSHGAYHCEASQKEARTNEELNSSGSWDKEDKKEQEDEHDGLRAMAEEPEEIHDESNQNTPQGSKQGEIPKKRQNTHREKSRERTLEYKTKNQDSIKKIACYWSPATGALLPEPYHRSTATGALPKEPCYQSPLPELYYTSPTTGGALLQEPYYRSPATGALLQVPCYRSPATGALLQEPCYRSCPATGALLQEPCYSSPATGVLLQKPCYRSSTTRALLQEVPCYRSPTTGGALVQEPYYRRCPAGTGALLQEVPWYRSPTTGGALVQEPYYRRCPATGALLQEPCYRSPATGALLQEPCYRSPATGALLQEPCYRSPTTGALLQEPCYRSPATGALLQEPYHRSPATGALLQEPRLNK</sequence>
<reference evidence="2" key="1">
    <citation type="submission" date="2023-01" db="EMBL/GenBank/DDBJ databases">
        <title>Genome assembly of the deep-sea coral Lophelia pertusa.</title>
        <authorList>
            <person name="Herrera S."/>
            <person name="Cordes E."/>
        </authorList>
    </citation>
    <scope>NUCLEOTIDE SEQUENCE</scope>
    <source>
        <strain evidence="2">USNM1676648</strain>
        <tissue evidence="2">Polyp</tissue>
    </source>
</reference>
<dbReference type="OrthoDB" id="8943665at2759"/>
<dbReference type="Gene3D" id="2.170.15.10">
    <property type="entry name" value="Proaerolysin, chain A, domain 3"/>
    <property type="match status" value="1"/>
</dbReference>
<dbReference type="Proteomes" id="UP001163046">
    <property type="component" value="Unassembled WGS sequence"/>
</dbReference>
<accession>A0A9W9YVP9</accession>
<comment type="caution">
    <text evidence="2">The sequence shown here is derived from an EMBL/GenBank/DDBJ whole genome shotgun (WGS) entry which is preliminary data.</text>
</comment>
<feature type="region of interest" description="Disordered" evidence="1">
    <location>
        <begin position="63"/>
        <end position="82"/>
    </location>
</feature>
<feature type="region of interest" description="Disordered" evidence="1">
    <location>
        <begin position="1"/>
        <end position="24"/>
    </location>
</feature>
<keyword evidence="3" id="KW-1185">Reference proteome</keyword>
<feature type="compositionally biased region" description="Polar residues" evidence="1">
    <location>
        <begin position="8"/>
        <end position="19"/>
    </location>
</feature>
<organism evidence="2 3">
    <name type="scientific">Desmophyllum pertusum</name>
    <dbReference type="NCBI Taxonomy" id="174260"/>
    <lineage>
        <taxon>Eukaryota</taxon>
        <taxon>Metazoa</taxon>
        <taxon>Cnidaria</taxon>
        <taxon>Anthozoa</taxon>
        <taxon>Hexacorallia</taxon>
        <taxon>Scleractinia</taxon>
        <taxon>Caryophylliina</taxon>
        <taxon>Caryophylliidae</taxon>
        <taxon>Desmophyllum</taxon>
    </lineage>
</organism>
<dbReference type="EMBL" id="MU827302">
    <property type="protein sequence ID" value="KAJ7365723.1"/>
    <property type="molecule type" value="Genomic_DNA"/>
</dbReference>
<feature type="compositionally biased region" description="Basic and acidic residues" evidence="1">
    <location>
        <begin position="72"/>
        <end position="82"/>
    </location>
</feature>